<accession>A0A8J3F281</accession>
<dbReference type="RefSeq" id="WP_088001821.1">
    <property type="nucleotide sequence ID" value="NZ_BMHB01000003.1"/>
</dbReference>
<keyword evidence="1" id="KW-1133">Transmembrane helix</keyword>
<feature type="transmembrane region" description="Helical" evidence="1">
    <location>
        <begin position="53"/>
        <end position="73"/>
    </location>
</feature>
<keyword evidence="1" id="KW-0812">Transmembrane</keyword>
<proteinExistence type="predicted"/>
<feature type="transmembrane region" description="Helical" evidence="1">
    <location>
        <begin position="85"/>
        <end position="105"/>
    </location>
</feature>
<feature type="transmembrane region" description="Helical" evidence="1">
    <location>
        <begin position="7"/>
        <end position="24"/>
    </location>
</feature>
<reference evidence="3" key="1">
    <citation type="journal article" date="2019" name="Int. J. Syst. Evol. Microbiol.">
        <title>The Global Catalogue of Microorganisms (GCM) 10K type strain sequencing project: providing services to taxonomists for standard genome sequencing and annotation.</title>
        <authorList>
            <consortium name="The Broad Institute Genomics Platform"/>
            <consortium name="The Broad Institute Genome Sequencing Center for Infectious Disease"/>
            <person name="Wu L."/>
            <person name="Ma J."/>
        </authorList>
    </citation>
    <scope>NUCLEOTIDE SEQUENCE [LARGE SCALE GENOMIC DNA]</scope>
    <source>
        <strain evidence="3">CGMCC 1.14993</strain>
    </source>
</reference>
<evidence type="ECO:0000313" key="2">
    <source>
        <dbReference type="EMBL" id="GGI17719.1"/>
    </source>
</evidence>
<comment type="caution">
    <text evidence="2">The sequence shown here is derived from an EMBL/GenBank/DDBJ whole genome shotgun (WGS) entry which is preliminary data.</text>
</comment>
<gene>
    <name evidence="2" type="ORF">GCM10007380_39350</name>
</gene>
<organism evidence="2 3">
    <name type="scientific">Gottfriedia solisilvae</name>
    <dbReference type="NCBI Taxonomy" id="1516104"/>
    <lineage>
        <taxon>Bacteria</taxon>
        <taxon>Bacillati</taxon>
        <taxon>Bacillota</taxon>
        <taxon>Bacilli</taxon>
        <taxon>Bacillales</taxon>
        <taxon>Bacillaceae</taxon>
        <taxon>Gottfriedia</taxon>
    </lineage>
</organism>
<dbReference type="Proteomes" id="UP000626244">
    <property type="component" value="Unassembled WGS sequence"/>
</dbReference>
<dbReference type="AlphaFoldDB" id="A0A8J3F281"/>
<keyword evidence="3" id="KW-1185">Reference proteome</keyword>
<name>A0A8J3F281_9BACI</name>
<evidence type="ECO:0000313" key="3">
    <source>
        <dbReference type="Proteomes" id="UP000626244"/>
    </source>
</evidence>
<evidence type="ECO:0000256" key="1">
    <source>
        <dbReference type="SAM" id="Phobius"/>
    </source>
</evidence>
<dbReference type="OrthoDB" id="1952191at2"/>
<dbReference type="EMBL" id="BMHB01000003">
    <property type="protein sequence ID" value="GGI17719.1"/>
    <property type="molecule type" value="Genomic_DNA"/>
</dbReference>
<feature type="transmembrane region" description="Helical" evidence="1">
    <location>
        <begin position="30"/>
        <end position="46"/>
    </location>
</feature>
<sequence>MKKYQKSSLFWLLQVIIFIVFIQFTTTAQTIIFTSVIILSAIVYSLSTKRISFIYFVVITLATIFYFLFLAFIEHWSPAEQGKQILLHFTTMTVLFLLYISSYHLKDIVNENIELTNKMSELEKFIGNTKLLTQSEFENRAQIIKNSMQRRNETGYLISIDLSKVNSNISESILLDISISAIKSVRNQFDLVGQFSSNNIKILIQNTNEEGLNIVKNRFFSNFTEKIDEKIYDQLLIESVKI</sequence>
<keyword evidence="1" id="KW-0472">Membrane</keyword>
<protein>
    <submittedName>
        <fullName evidence="2">dGTP triphosphohydrolase</fullName>
    </submittedName>
</protein>